<dbReference type="Gene3D" id="3.20.20.100">
    <property type="entry name" value="NADP-dependent oxidoreductase domain"/>
    <property type="match status" value="1"/>
</dbReference>
<accession>A0A1Q9EUM6</accession>
<comment type="caution">
    <text evidence="2">The sequence shown here is derived from an EMBL/GenBank/DDBJ whole genome shotgun (WGS) entry which is preliminary data.</text>
</comment>
<proteinExistence type="predicted"/>
<feature type="domain" description="NADP-dependent oxidoreductase" evidence="1">
    <location>
        <begin position="258"/>
        <end position="403"/>
    </location>
</feature>
<dbReference type="PANTHER" id="PTHR43827:SF8">
    <property type="entry name" value="ALDO_KETO REDUCTASE FAMILY PROTEIN"/>
    <property type="match status" value="1"/>
</dbReference>
<keyword evidence="3" id="KW-1185">Reference proteome</keyword>
<organism evidence="2 3">
    <name type="scientific">Symbiodinium microadriaticum</name>
    <name type="common">Dinoflagellate</name>
    <name type="synonym">Zooxanthella microadriatica</name>
    <dbReference type="NCBI Taxonomy" id="2951"/>
    <lineage>
        <taxon>Eukaryota</taxon>
        <taxon>Sar</taxon>
        <taxon>Alveolata</taxon>
        <taxon>Dinophyceae</taxon>
        <taxon>Suessiales</taxon>
        <taxon>Symbiodiniaceae</taxon>
        <taxon>Symbiodinium</taxon>
    </lineage>
</organism>
<dbReference type="OMA" id="WRYAVAN"/>
<dbReference type="InterPro" id="IPR023210">
    <property type="entry name" value="NADP_OxRdtase_dom"/>
</dbReference>
<dbReference type="AlphaFoldDB" id="A0A1Q9EUM6"/>
<evidence type="ECO:0000259" key="1">
    <source>
        <dbReference type="Pfam" id="PF00248"/>
    </source>
</evidence>
<protein>
    <recommendedName>
        <fullName evidence="1">NADP-dependent oxidoreductase domain-containing protein</fullName>
    </recommendedName>
</protein>
<dbReference type="GO" id="GO:0016491">
    <property type="term" value="F:oxidoreductase activity"/>
    <property type="evidence" value="ECO:0007669"/>
    <property type="project" value="InterPro"/>
</dbReference>
<reference evidence="2 3" key="1">
    <citation type="submission" date="2016-02" db="EMBL/GenBank/DDBJ databases">
        <title>Genome analysis of coral dinoflagellate symbionts highlights evolutionary adaptations to a symbiotic lifestyle.</title>
        <authorList>
            <person name="Aranda M."/>
            <person name="Li Y."/>
            <person name="Liew Y.J."/>
            <person name="Baumgarten S."/>
            <person name="Simakov O."/>
            <person name="Wilson M."/>
            <person name="Piel J."/>
            <person name="Ashoor H."/>
            <person name="Bougouffa S."/>
            <person name="Bajic V.B."/>
            <person name="Ryu T."/>
            <person name="Ravasi T."/>
            <person name="Bayer T."/>
            <person name="Micklem G."/>
            <person name="Kim H."/>
            <person name="Bhak J."/>
            <person name="Lajeunesse T.C."/>
            <person name="Voolstra C.R."/>
        </authorList>
    </citation>
    <scope>NUCLEOTIDE SEQUENCE [LARGE SCALE GENOMIC DNA]</scope>
    <source>
        <strain evidence="2 3">CCMP2467</strain>
    </source>
</reference>
<sequence>MTWLACWLLVQTIAVVDTSRLPLIEAAQWALQAGDSFGCAVAKRFQDCAQPWAAVEAWRYAVANLLAARKFTRGQHFELAERTAEAIGSFFATPDAGKFTEAAEKVSELRRQLSLQTPLLSAHPMLHEASIDSAGLGVPFPLAVVQIPAETEAATLQLRGGVSMPLLALSISGRGRPSLSNVAEALQMGVRHLQVSPSVAEVVGQAIWRSKVNKADLFVSVLWEGFLNSAAQLESVAAKLGKPVDMLILPKGEEGAESQKWRHLERLRDKHRVATLGVKDFTPQEVDALPNRGAGVEFAQCVFTPYRPGPSRNTWRDFGQRFVALAATGLLSDWPRPLRPTDDPHVLAIAERTGRSSAQVLIRWALQLGLAVVFHADRGQHVRENLGALGFELPRTEMQLISGLVTLADPVPPGDGFGHPYAPRPVASEL</sequence>
<evidence type="ECO:0000313" key="3">
    <source>
        <dbReference type="Proteomes" id="UP000186817"/>
    </source>
</evidence>
<dbReference type="InterPro" id="IPR036812">
    <property type="entry name" value="NAD(P)_OxRdtase_dom_sf"/>
</dbReference>
<dbReference type="Proteomes" id="UP000186817">
    <property type="component" value="Unassembled WGS sequence"/>
</dbReference>
<dbReference type="PRINTS" id="PR00069">
    <property type="entry name" value="ALDKETRDTASE"/>
</dbReference>
<gene>
    <name evidence="2" type="ORF">AK812_SmicGene5039</name>
</gene>
<dbReference type="InterPro" id="IPR020471">
    <property type="entry name" value="AKR"/>
</dbReference>
<dbReference type="SUPFAM" id="SSF51430">
    <property type="entry name" value="NAD(P)-linked oxidoreductase"/>
    <property type="match status" value="1"/>
</dbReference>
<dbReference type="EMBL" id="LSRX01000064">
    <property type="protein sequence ID" value="OLQ11144.1"/>
    <property type="molecule type" value="Genomic_DNA"/>
</dbReference>
<dbReference type="OrthoDB" id="408623at2759"/>
<dbReference type="Pfam" id="PF00248">
    <property type="entry name" value="Aldo_ket_red"/>
    <property type="match status" value="1"/>
</dbReference>
<dbReference type="PANTHER" id="PTHR43827">
    <property type="entry name" value="2,5-DIKETO-D-GLUCONIC ACID REDUCTASE"/>
    <property type="match status" value="1"/>
</dbReference>
<name>A0A1Q9EUM6_SYMMI</name>
<evidence type="ECO:0000313" key="2">
    <source>
        <dbReference type="EMBL" id="OLQ11144.1"/>
    </source>
</evidence>